<dbReference type="SMART" id="SM00028">
    <property type="entry name" value="TPR"/>
    <property type="match status" value="3"/>
</dbReference>
<proteinExistence type="predicted"/>
<accession>A0A9D6V3K1</accession>
<keyword evidence="4" id="KW-0802">TPR repeat</keyword>
<dbReference type="NCBIfam" id="TIGR03302">
    <property type="entry name" value="OM_YfiO"/>
    <property type="match status" value="1"/>
</dbReference>
<dbReference type="InterPro" id="IPR011990">
    <property type="entry name" value="TPR-like_helical_dom_sf"/>
</dbReference>
<dbReference type="Proteomes" id="UP000807825">
    <property type="component" value="Unassembled WGS sequence"/>
</dbReference>
<sequence>MKDRIVRHTFSVFLLFVAGLLCTGCPSLWNAEMSDKSSSAEDLYKAAEESFNSKKYSEAIDTFERLKSAYPDFKQIPEVYTKIADALFEEGSYEKAISRYLQYAELYPGHKGVPRAKFQVALAHFNQIKNTELDSAMVQRAAKSFKSVMDDPNAEEYAKKAEEKYKECQKKLAEKEIYKARTYSNMGNYQAARLAAKRVLEEFPKMGFDEEASKLIDKIKDK</sequence>
<dbReference type="SUPFAM" id="SSF48452">
    <property type="entry name" value="TPR-like"/>
    <property type="match status" value="1"/>
</dbReference>
<feature type="repeat" description="TPR" evidence="4">
    <location>
        <begin position="77"/>
        <end position="110"/>
    </location>
</feature>
<evidence type="ECO:0000256" key="4">
    <source>
        <dbReference type="PROSITE-ProRule" id="PRU00339"/>
    </source>
</evidence>
<evidence type="ECO:0000256" key="3">
    <source>
        <dbReference type="ARBA" id="ARBA00023237"/>
    </source>
</evidence>
<evidence type="ECO:0000259" key="5">
    <source>
        <dbReference type="Pfam" id="PF13525"/>
    </source>
</evidence>
<keyword evidence="2" id="KW-0472">Membrane</keyword>
<evidence type="ECO:0000313" key="7">
    <source>
        <dbReference type="Proteomes" id="UP000807825"/>
    </source>
</evidence>
<dbReference type="InterPro" id="IPR039565">
    <property type="entry name" value="BamD-like"/>
</dbReference>
<reference evidence="6" key="1">
    <citation type="submission" date="2020-07" db="EMBL/GenBank/DDBJ databases">
        <title>Huge and variable diversity of episymbiotic CPR bacteria and DPANN archaea in groundwater ecosystems.</title>
        <authorList>
            <person name="He C.Y."/>
            <person name="Keren R."/>
            <person name="Whittaker M."/>
            <person name="Farag I.F."/>
            <person name="Doudna J."/>
            <person name="Cate J.H.D."/>
            <person name="Banfield J.F."/>
        </authorList>
    </citation>
    <scope>NUCLEOTIDE SEQUENCE</scope>
    <source>
        <strain evidence="6">NC_groundwater_1664_Pr3_B-0.1um_52_9</strain>
    </source>
</reference>
<dbReference type="Pfam" id="PF13525">
    <property type="entry name" value="YfiO"/>
    <property type="match status" value="1"/>
</dbReference>
<dbReference type="EMBL" id="JACRDE010000294">
    <property type="protein sequence ID" value="MBI5249985.1"/>
    <property type="molecule type" value="Genomic_DNA"/>
</dbReference>
<name>A0A9D6V3K1_9BACT</name>
<keyword evidence="3" id="KW-0998">Cell outer membrane</keyword>
<evidence type="ECO:0000256" key="2">
    <source>
        <dbReference type="ARBA" id="ARBA00023136"/>
    </source>
</evidence>
<dbReference type="InterPro" id="IPR017689">
    <property type="entry name" value="BamD"/>
</dbReference>
<dbReference type="InterPro" id="IPR019734">
    <property type="entry name" value="TPR_rpt"/>
</dbReference>
<comment type="caution">
    <text evidence="6">The sequence shown here is derived from an EMBL/GenBank/DDBJ whole genome shotgun (WGS) entry which is preliminary data.</text>
</comment>
<gene>
    <name evidence="6" type="primary">bamD</name>
    <name evidence="6" type="ORF">HY912_10870</name>
</gene>
<organism evidence="6 7">
    <name type="scientific">Desulfomonile tiedjei</name>
    <dbReference type="NCBI Taxonomy" id="2358"/>
    <lineage>
        <taxon>Bacteria</taxon>
        <taxon>Pseudomonadati</taxon>
        <taxon>Thermodesulfobacteriota</taxon>
        <taxon>Desulfomonilia</taxon>
        <taxon>Desulfomonilales</taxon>
        <taxon>Desulfomonilaceae</taxon>
        <taxon>Desulfomonile</taxon>
    </lineage>
</organism>
<protein>
    <submittedName>
        <fullName evidence="6">Outer membrane protein assembly factor BamD</fullName>
    </submittedName>
</protein>
<evidence type="ECO:0000313" key="6">
    <source>
        <dbReference type="EMBL" id="MBI5249985.1"/>
    </source>
</evidence>
<dbReference type="AlphaFoldDB" id="A0A9D6V3K1"/>
<evidence type="ECO:0000256" key="1">
    <source>
        <dbReference type="ARBA" id="ARBA00022729"/>
    </source>
</evidence>
<dbReference type="Gene3D" id="1.25.40.10">
    <property type="entry name" value="Tetratricopeptide repeat domain"/>
    <property type="match status" value="1"/>
</dbReference>
<keyword evidence="1" id="KW-0732">Signal</keyword>
<dbReference type="PROSITE" id="PS50005">
    <property type="entry name" value="TPR"/>
    <property type="match status" value="1"/>
</dbReference>
<feature type="domain" description="Outer membrane lipoprotein BamD-like" evidence="5">
    <location>
        <begin position="39"/>
        <end position="212"/>
    </location>
</feature>